<dbReference type="GO" id="GO:0009432">
    <property type="term" value="P:SOS response"/>
    <property type="evidence" value="ECO:0007669"/>
    <property type="project" value="UniProtKB-KW"/>
</dbReference>
<dbReference type="PROSITE" id="PS50173">
    <property type="entry name" value="UMUC"/>
    <property type="match status" value="1"/>
</dbReference>
<protein>
    <submittedName>
        <fullName evidence="7">DNA polymerase V subunit UmuC</fullName>
    </submittedName>
</protein>
<dbReference type="GO" id="GO:0005829">
    <property type="term" value="C:cytosol"/>
    <property type="evidence" value="ECO:0007669"/>
    <property type="project" value="TreeGrafter"/>
</dbReference>
<feature type="domain" description="UmuC" evidence="6">
    <location>
        <begin position="15"/>
        <end position="200"/>
    </location>
</feature>
<dbReference type="InterPro" id="IPR025188">
    <property type="entry name" value="DUF4113"/>
</dbReference>
<dbReference type="GO" id="GO:0006281">
    <property type="term" value="P:DNA repair"/>
    <property type="evidence" value="ECO:0007669"/>
    <property type="project" value="UniProtKB-KW"/>
</dbReference>
<keyword evidence="2" id="KW-0227">DNA damage</keyword>
<dbReference type="Gene3D" id="3.30.1490.100">
    <property type="entry name" value="DNA polymerase, Y-family, little finger domain"/>
    <property type="match status" value="1"/>
</dbReference>
<proteinExistence type="inferred from homology"/>
<evidence type="ECO:0000256" key="3">
    <source>
        <dbReference type="ARBA" id="ARBA00023199"/>
    </source>
</evidence>
<dbReference type="GO" id="GO:0003684">
    <property type="term" value="F:damaged DNA binding"/>
    <property type="evidence" value="ECO:0007669"/>
    <property type="project" value="InterPro"/>
</dbReference>
<dbReference type="CDD" id="cd01700">
    <property type="entry name" value="PolY_Pol_V_umuC"/>
    <property type="match status" value="1"/>
</dbReference>
<dbReference type="InterPro" id="IPR036775">
    <property type="entry name" value="DNA_pol_Y-fam_lit_finger_sf"/>
</dbReference>
<dbReference type="GO" id="GO:0042276">
    <property type="term" value="P:error-prone translesion synthesis"/>
    <property type="evidence" value="ECO:0007669"/>
    <property type="project" value="TreeGrafter"/>
</dbReference>
<dbReference type="STRING" id="343874.GCA_000805695_00920"/>
<dbReference type="Proteomes" id="UP000254737">
    <property type="component" value="Unassembled WGS sequence"/>
</dbReference>
<dbReference type="InterPro" id="IPR043128">
    <property type="entry name" value="Rev_trsase/Diguanyl_cyclase"/>
</dbReference>
<dbReference type="InterPro" id="IPR050116">
    <property type="entry name" value="DNA_polymerase-Y"/>
</dbReference>
<dbReference type="AlphaFoldDB" id="A0A376GHD6"/>
<dbReference type="InterPro" id="IPR001126">
    <property type="entry name" value="UmuC"/>
</dbReference>
<dbReference type="PANTHER" id="PTHR11076:SF34">
    <property type="entry name" value="PROTEIN UMUC"/>
    <property type="match status" value="1"/>
</dbReference>
<name>A0A376GHD6_9FLAO</name>
<dbReference type="SUPFAM" id="SSF100879">
    <property type="entry name" value="Lesion bypass DNA polymerase (Y-family), little finger domain"/>
    <property type="match status" value="1"/>
</dbReference>
<keyword evidence="3" id="KW-0741">SOS mutagenesis</keyword>
<evidence type="ECO:0000256" key="1">
    <source>
        <dbReference type="ARBA" id="ARBA00010945"/>
    </source>
</evidence>
<keyword evidence="5" id="KW-0742">SOS response</keyword>
<evidence type="ECO:0000256" key="5">
    <source>
        <dbReference type="ARBA" id="ARBA00023236"/>
    </source>
</evidence>
<evidence type="ECO:0000313" key="7">
    <source>
        <dbReference type="EMBL" id="STD59218.1"/>
    </source>
</evidence>
<reference evidence="7 8" key="1">
    <citation type="submission" date="2018-06" db="EMBL/GenBank/DDBJ databases">
        <authorList>
            <consortium name="Pathogen Informatics"/>
            <person name="Doyle S."/>
        </authorList>
    </citation>
    <scope>NUCLEOTIDE SEQUENCE [LARGE SCALE GENOMIC DNA]</scope>
    <source>
        <strain evidence="7 8">NCTC13456</strain>
    </source>
</reference>
<dbReference type="Gene3D" id="1.10.150.20">
    <property type="entry name" value="5' to 3' exonuclease, C-terminal subdomain"/>
    <property type="match status" value="1"/>
</dbReference>
<dbReference type="InterPro" id="IPR017961">
    <property type="entry name" value="DNA_pol_Y-fam_little_finger"/>
</dbReference>
<dbReference type="Pfam" id="PF13438">
    <property type="entry name" value="DUF4113"/>
    <property type="match status" value="1"/>
</dbReference>
<dbReference type="Gene3D" id="3.30.70.270">
    <property type="match status" value="1"/>
</dbReference>
<dbReference type="SUPFAM" id="SSF56672">
    <property type="entry name" value="DNA/RNA polymerases"/>
    <property type="match status" value="1"/>
</dbReference>
<comment type="similarity">
    <text evidence="1">Belongs to the DNA polymerase type-Y family.</text>
</comment>
<dbReference type="PANTHER" id="PTHR11076">
    <property type="entry name" value="DNA REPAIR POLYMERASE UMUC / TRANSFERASE FAMILY MEMBER"/>
    <property type="match status" value="1"/>
</dbReference>
<keyword evidence="4" id="KW-0234">DNA repair</keyword>
<evidence type="ECO:0000313" key="8">
    <source>
        <dbReference type="Proteomes" id="UP000254737"/>
    </source>
</evidence>
<evidence type="ECO:0000259" key="6">
    <source>
        <dbReference type="PROSITE" id="PS50173"/>
    </source>
</evidence>
<dbReference type="Pfam" id="PF00817">
    <property type="entry name" value="IMS"/>
    <property type="match status" value="1"/>
</dbReference>
<evidence type="ECO:0000256" key="2">
    <source>
        <dbReference type="ARBA" id="ARBA00022763"/>
    </source>
</evidence>
<gene>
    <name evidence="7" type="primary">umuC_2</name>
    <name evidence="7" type="ORF">NCTC13456_02855</name>
</gene>
<dbReference type="Gene3D" id="3.40.1170.60">
    <property type="match status" value="1"/>
</dbReference>
<accession>A0A376GHD6</accession>
<sequence length="431" mass="49423">MTQCGVLTSQLCIMFALIDCNNFYASCHRVFQPKLLHQPIVVLSNNDGCVISRSAEAKLAGIPMGAPAHQFQRIFEQKKIKVFSSNYQLYADMSNRVMSILSLYSPDQEIYSIDECFLKLNGFDRFDLKNYGLEIKSKIYQFTKLPVCVGIAPTKSLAKLANHIAKKFPEVHQGVYIIQTQEQIHKALKWLNIEDVWGIGRRMSRRLRMIGVNKALDFVQLKDDFLRKEFSIVGLRLKKDLLGEAVLDLEAISAKKSIATTRSFEEYTNDFEYVKERVATFAVSCAEKLRKQNSSCNLVTVFIQTNNFDRNKPQYYRTISVHLPYESNSSITLSKFAIKAFEQIYKDGYEYKKAGVVVSGIVSSDQKQLSLFEEENPNHPDLMKVIDLLNKKFGAAKIKLASQDLNKTWKMRQNNLSPCYTTKWKDLLVVY</sequence>
<dbReference type="EMBL" id="UFXS01000001">
    <property type="protein sequence ID" value="STD59218.1"/>
    <property type="molecule type" value="Genomic_DNA"/>
</dbReference>
<dbReference type="Pfam" id="PF11799">
    <property type="entry name" value="IMS_C"/>
    <property type="match status" value="1"/>
</dbReference>
<dbReference type="GO" id="GO:0003887">
    <property type="term" value="F:DNA-directed DNA polymerase activity"/>
    <property type="evidence" value="ECO:0007669"/>
    <property type="project" value="TreeGrafter"/>
</dbReference>
<evidence type="ECO:0000256" key="4">
    <source>
        <dbReference type="ARBA" id="ARBA00023204"/>
    </source>
</evidence>
<organism evidence="7 8">
    <name type="scientific">Empedobacter falsenii</name>
    <dbReference type="NCBI Taxonomy" id="343874"/>
    <lineage>
        <taxon>Bacteria</taxon>
        <taxon>Pseudomonadati</taxon>
        <taxon>Bacteroidota</taxon>
        <taxon>Flavobacteriia</taxon>
        <taxon>Flavobacteriales</taxon>
        <taxon>Weeksellaceae</taxon>
        <taxon>Empedobacter</taxon>
    </lineage>
</organism>
<dbReference type="InterPro" id="IPR043502">
    <property type="entry name" value="DNA/RNA_pol_sf"/>
</dbReference>